<dbReference type="SUPFAM" id="SSF75011">
    <property type="entry name" value="3-carboxy-cis,cis-mucoante lactonizing enzyme"/>
    <property type="match status" value="1"/>
</dbReference>
<reference evidence="3" key="1">
    <citation type="submission" date="2011-03" db="EMBL/GenBank/DDBJ databases">
        <authorList>
            <person name="Voget S."/>
            <person name="Streit W.R."/>
            <person name="Jaeger K.E."/>
            <person name="Daniel R."/>
        </authorList>
    </citation>
    <scope>NUCLEOTIDE SEQUENCE [LARGE SCALE GENOMIC DNA]</scope>
    <source>
        <strain evidence="3">PG1</strain>
    </source>
</reference>
<organism evidence="2 3">
    <name type="scientific">Burkholderia plantarii</name>
    <dbReference type="NCBI Taxonomy" id="41899"/>
    <lineage>
        <taxon>Bacteria</taxon>
        <taxon>Pseudomonadati</taxon>
        <taxon>Pseudomonadota</taxon>
        <taxon>Betaproteobacteria</taxon>
        <taxon>Burkholderiales</taxon>
        <taxon>Burkholderiaceae</taxon>
        <taxon>Burkholderia</taxon>
    </lineage>
</organism>
<evidence type="ECO:0008006" key="4">
    <source>
        <dbReference type="Google" id="ProtNLM"/>
    </source>
</evidence>
<keyword evidence="1" id="KW-0732">Signal</keyword>
<evidence type="ECO:0000313" key="3">
    <source>
        <dbReference type="Proteomes" id="UP000031838"/>
    </source>
</evidence>
<keyword evidence="3" id="KW-1185">Reference proteome</keyword>
<dbReference type="EMBL" id="CP002580">
    <property type="protein sequence ID" value="AJK45660.1"/>
    <property type="molecule type" value="Genomic_DNA"/>
</dbReference>
<evidence type="ECO:0000256" key="1">
    <source>
        <dbReference type="SAM" id="SignalP"/>
    </source>
</evidence>
<dbReference type="RefSeq" id="WP_042624350.1">
    <property type="nucleotide sequence ID" value="NZ_CP002580.1"/>
</dbReference>
<reference evidence="2 3" key="2">
    <citation type="journal article" date="2016" name="Appl. Microbiol. Biotechnol.">
        <title>Mutations improving production and secretion of extracellular lipase by Burkholderia glumae PG1.</title>
        <authorList>
            <person name="Knapp A."/>
            <person name="Voget S."/>
            <person name="Gao R."/>
            <person name="Zaburannyi N."/>
            <person name="Krysciak D."/>
            <person name="Breuer M."/>
            <person name="Hauer B."/>
            <person name="Streit W.R."/>
            <person name="Muller R."/>
            <person name="Daniel R."/>
            <person name="Jaeger K.E."/>
        </authorList>
    </citation>
    <scope>NUCLEOTIDE SEQUENCE [LARGE SCALE GENOMIC DNA]</scope>
    <source>
        <strain evidence="2 3">PG1</strain>
    </source>
</reference>
<proteinExistence type="predicted"/>
<name>A0A0B6RX79_BURPL</name>
<dbReference type="InterPro" id="IPR015943">
    <property type="entry name" value="WD40/YVTN_repeat-like_dom_sf"/>
</dbReference>
<evidence type="ECO:0000313" key="2">
    <source>
        <dbReference type="EMBL" id="AJK45660.1"/>
    </source>
</evidence>
<dbReference type="PROSITE" id="PS51257">
    <property type="entry name" value="PROKAR_LIPOPROTEIN"/>
    <property type="match status" value="1"/>
</dbReference>
<dbReference type="HOGENOM" id="CLU_040905_0_0_4"/>
<protein>
    <recommendedName>
        <fullName evidence="4">TIGR03118 family protein</fullName>
    </recommendedName>
</protein>
<feature type="chain" id="PRO_5002110259" description="TIGR03118 family protein" evidence="1">
    <location>
        <begin position="22"/>
        <end position="376"/>
    </location>
</feature>
<dbReference type="Gene3D" id="2.130.10.10">
    <property type="entry name" value="YVTN repeat-like/Quinoprotein amine dehydrogenase"/>
    <property type="match status" value="1"/>
</dbReference>
<accession>A0A0B6RX79</accession>
<gene>
    <name evidence="2" type="ORF">BGL_1c11380</name>
</gene>
<dbReference type="NCBIfam" id="TIGR03118">
    <property type="entry name" value="PEPCTERM_chp_1"/>
    <property type="match status" value="1"/>
</dbReference>
<feature type="signal peptide" evidence="1">
    <location>
        <begin position="1"/>
        <end position="21"/>
    </location>
</feature>
<sequence>MKTKRIAALAALAAVTAFTLAACGGGDDDNNPGSPTVTAPPPPALKTQFKATTLVSDGSATAANLDPNLKNGWGIAFNPTGVMWVSDNNTQRSSLYDGNGLVQSLVVTIPPNAAGQNAGPTGIVFNKTTDFQISANGGAASNAVFLWATDAGTIAAWSPKVLPTQAVNAHDDGTGGAVYKGLAIGVNNGANLLYATDFHNRKIDVFDKSFNKVQPGGSFTDPNLPAGFSPFGIAAIGNTLYVSYALLGGNGKTQVNGAGNGVVDAFDMAGNFVKRIAAGGTLNSPWGMVLAPANFGSASNDLLVGNFGDGTVDVFDPNTNQFVGALPNPDGSTFKQAGIWGMSFGNNAANQPANTLFYAAGPTPATGVYGRIDVTP</sequence>
<dbReference type="Proteomes" id="UP000031838">
    <property type="component" value="Chromosome 1"/>
</dbReference>
<dbReference type="AlphaFoldDB" id="A0A0B6RX79"/>
<dbReference type="KEGG" id="bgp:BGL_1c11380"/>
<dbReference type="InterPro" id="IPR017549">
    <property type="entry name" value="APMV_L690"/>
</dbReference>